<evidence type="ECO:0000313" key="3">
    <source>
        <dbReference type="Proteomes" id="UP000261520"/>
    </source>
</evidence>
<dbReference type="Proteomes" id="UP000261520">
    <property type="component" value="Unplaced"/>
</dbReference>
<organism evidence="2 3">
    <name type="scientific">Periophthalmus magnuspinnatus</name>
    <dbReference type="NCBI Taxonomy" id="409849"/>
    <lineage>
        <taxon>Eukaryota</taxon>
        <taxon>Metazoa</taxon>
        <taxon>Chordata</taxon>
        <taxon>Craniata</taxon>
        <taxon>Vertebrata</taxon>
        <taxon>Euteleostomi</taxon>
        <taxon>Actinopterygii</taxon>
        <taxon>Neopterygii</taxon>
        <taxon>Teleostei</taxon>
        <taxon>Neoteleostei</taxon>
        <taxon>Acanthomorphata</taxon>
        <taxon>Gobiaria</taxon>
        <taxon>Gobiiformes</taxon>
        <taxon>Gobioidei</taxon>
        <taxon>Gobiidae</taxon>
        <taxon>Oxudercinae</taxon>
        <taxon>Periophthalmus</taxon>
    </lineage>
</organism>
<evidence type="ECO:0000256" key="1">
    <source>
        <dbReference type="PROSITE-ProRule" id="PRU10141"/>
    </source>
</evidence>
<reference evidence="2" key="2">
    <citation type="submission" date="2025-09" db="UniProtKB">
        <authorList>
            <consortium name="Ensembl"/>
        </authorList>
    </citation>
    <scope>IDENTIFICATION</scope>
</reference>
<keyword evidence="1" id="KW-0067">ATP-binding</keyword>
<protein>
    <recommendedName>
        <fullName evidence="4">Protein kinase domain-containing protein</fullName>
    </recommendedName>
</protein>
<dbReference type="InterPro" id="IPR011009">
    <property type="entry name" value="Kinase-like_dom_sf"/>
</dbReference>
<reference evidence="2" key="1">
    <citation type="submission" date="2025-08" db="UniProtKB">
        <authorList>
            <consortium name="Ensembl"/>
        </authorList>
    </citation>
    <scope>IDENTIFICATION</scope>
</reference>
<dbReference type="PROSITE" id="PS00107">
    <property type="entry name" value="PROTEIN_KINASE_ATP"/>
    <property type="match status" value="1"/>
</dbReference>
<sequence>MTLTDVPNKDSNTDPETEYEVLEVLGEGVFGTVTKCRNRATNEIVALKGKTSLLTVDTIYNFVSH</sequence>
<dbReference type="SUPFAM" id="SSF56112">
    <property type="entry name" value="Protein kinase-like (PK-like)"/>
    <property type="match status" value="1"/>
</dbReference>
<dbReference type="Gene3D" id="3.30.200.20">
    <property type="entry name" value="Phosphorylase Kinase, domain 1"/>
    <property type="match status" value="1"/>
</dbReference>
<dbReference type="AlphaFoldDB" id="A0A3B3ZN46"/>
<dbReference type="InterPro" id="IPR017441">
    <property type="entry name" value="Protein_kinase_ATP_BS"/>
</dbReference>
<feature type="binding site" evidence="1">
    <location>
        <position position="48"/>
    </location>
    <ligand>
        <name>ATP</name>
        <dbReference type="ChEBI" id="CHEBI:30616"/>
    </ligand>
</feature>
<keyword evidence="1" id="KW-0547">Nucleotide-binding</keyword>
<keyword evidence="3" id="KW-1185">Reference proteome</keyword>
<evidence type="ECO:0000313" key="2">
    <source>
        <dbReference type="Ensembl" id="ENSPMGP00000006082.1"/>
    </source>
</evidence>
<dbReference type="GO" id="GO:0005524">
    <property type="term" value="F:ATP binding"/>
    <property type="evidence" value="ECO:0007669"/>
    <property type="project" value="UniProtKB-UniRule"/>
</dbReference>
<evidence type="ECO:0008006" key="4">
    <source>
        <dbReference type="Google" id="ProtNLM"/>
    </source>
</evidence>
<accession>A0A3B3ZN46</accession>
<dbReference type="Ensembl" id="ENSPMGT00000006460.1">
    <property type="protein sequence ID" value="ENSPMGP00000006082.1"/>
    <property type="gene ID" value="ENSPMGG00000005116.1"/>
</dbReference>
<name>A0A3B3ZN46_9GOBI</name>
<proteinExistence type="predicted"/>